<dbReference type="OrthoDB" id="10063478at2759"/>
<dbReference type="PROSITE" id="PS51092">
    <property type="entry name" value="FN2_2"/>
    <property type="match status" value="1"/>
</dbReference>
<evidence type="ECO:0000256" key="2">
    <source>
        <dbReference type="ARBA" id="ARBA00022737"/>
    </source>
</evidence>
<proteinExistence type="predicted"/>
<feature type="domain" description="Fibronectin type-II" evidence="6">
    <location>
        <begin position="50"/>
        <end position="101"/>
    </location>
</feature>
<evidence type="ECO:0000313" key="7">
    <source>
        <dbReference type="EMBL" id="CAF0753861.1"/>
    </source>
</evidence>
<dbReference type="AlphaFoldDB" id="A0A813PGN0"/>
<keyword evidence="2" id="KW-0677">Repeat</keyword>
<accession>A0A813PGN0</accession>
<comment type="caution">
    <text evidence="7">The sequence shown here is derived from an EMBL/GenBank/DDBJ whole genome shotgun (WGS) entry which is preliminary data.</text>
</comment>
<evidence type="ECO:0000256" key="3">
    <source>
        <dbReference type="ARBA" id="ARBA00023157"/>
    </source>
</evidence>
<evidence type="ECO:0000256" key="5">
    <source>
        <dbReference type="SAM" id="SignalP"/>
    </source>
</evidence>
<protein>
    <recommendedName>
        <fullName evidence="6">Fibronectin type-II domain-containing protein</fullName>
    </recommendedName>
</protein>
<dbReference type="InterPro" id="IPR002909">
    <property type="entry name" value="IPT_dom"/>
</dbReference>
<gene>
    <name evidence="7" type="ORF">VCS650_LOCUS1410</name>
</gene>
<dbReference type="InterPro" id="IPR013806">
    <property type="entry name" value="Kringle-like"/>
</dbReference>
<dbReference type="Pfam" id="PF00040">
    <property type="entry name" value="fn2"/>
    <property type="match status" value="1"/>
</dbReference>
<organism evidence="7 8">
    <name type="scientific">Adineta steineri</name>
    <dbReference type="NCBI Taxonomy" id="433720"/>
    <lineage>
        <taxon>Eukaryota</taxon>
        <taxon>Metazoa</taxon>
        <taxon>Spiralia</taxon>
        <taxon>Gnathifera</taxon>
        <taxon>Rotifera</taxon>
        <taxon>Eurotatoria</taxon>
        <taxon>Bdelloidea</taxon>
        <taxon>Adinetida</taxon>
        <taxon>Adinetidae</taxon>
        <taxon>Adineta</taxon>
    </lineage>
</organism>
<dbReference type="Proteomes" id="UP000663891">
    <property type="component" value="Unassembled WGS sequence"/>
</dbReference>
<dbReference type="InterPro" id="IPR013783">
    <property type="entry name" value="Ig-like_fold"/>
</dbReference>
<dbReference type="InterPro" id="IPR000562">
    <property type="entry name" value="FN_type2_dom"/>
</dbReference>
<comment type="caution">
    <text evidence="4">Lacks conserved residue(s) required for the propagation of feature annotation.</text>
</comment>
<dbReference type="PANTHER" id="PTHR46769">
    <property type="entry name" value="POLYCYSTIC KIDNEY AND HEPATIC DISEASE 1 (AUTOSOMAL RECESSIVE)-LIKE 1"/>
    <property type="match status" value="1"/>
</dbReference>
<dbReference type="InterPro" id="IPR036943">
    <property type="entry name" value="FN_type2_sf"/>
</dbReference>
<dbReference type="SMART" id="SM00059">
    <property type="entry name" value="FN2"/>
    <property type="match status" value="1"/>
</dbReference>
<dbReference type="InterPro" id="IPR052387">
    <property type="entry name" value="Fibrocystin"/>
</dbReference>
<dbReference type="PANTHER" id="PTHR46769:SF2">
    <property type="entry name" value="FIBROCYSTIN-L ISOFORM 2 PRECURSOR-RELATED"/>
    <property type="match status" value="1"/>
</dbReference>
<dbReference type="Pfam" id="PF01833">
    <property type="entry name" value="TIG"/>
    <property type="match status" value="2"/>
</dbReference>
<sequence>MFQFKSFITAVILLSLAAELTKSQTCSYMWDPVFEANSANPPTMCPVTTTSGSTCVFPFGYNGVTYTTCTVQGPNNANYQPQCAIAIDSNNNASAWSVCNVPTDAMVTYATVRKAGYYGQNGGSTQGGTLVWIYGNRFAENSFSSVPASSSANTVQLVDGYTVYDCEMHNDKTTTTQLTCYAPVLPESVYQIRVYVNGNLIPLYQYYDPTHAIFASMPSQTPTITGITPQTGTPNSLVTLTGNFETACYSRDVVTYTTCTVQGPNNANYQPQCAIAIDSNNNASAWSFCNVPTDAMVTYATVRKAGYYGQNGGSTQGGTLVWIYGNRFAENSFSSVPASSSANTVQLVDGYTVYDCEMHNDKTTTTQLTCYAPVLPESVYQIRVYVNGNLIPLYQYYDPTHAIFASMPSQTPTITGITPQTGTPNSLVTLTGNFETACYSRDVVGCAQDDNALISR</sequence>
<evidence type="ECO:0000313" key="8">
    <source>
        <dbReference type="Proteomes" id="UP000663891"/>
    </source>
</evidence>
<name>A0A813PGN0_9BILA</name>
<keyword evidence="3" id="KW-1015">Disulfide bond</keyword>
<dbReference type="Gene3D" id="2.60.40.10">
    <property type="entry name" value="Immunoglobulins"/>
    <property type="match status" value="2"/>
</dbReference>
<keyword evidence="1 5" id="KW-0732">Signal</keyword>
<reference evidence="7" key="1">
    <citation type="submission" date="2021-02" db="EMBL/GenBank/DDBJ databases">
        <authorList>
            <person name="Nowell W R."/>
        </authorList>
    </citation>
    <scope>NUCLEOTIDE SEQUENCE</scope>
</reference>
<feature type="signal peptide" evidence="5">
    <location>
        <begin position="1"/>
        <end position="23"/>
    </location>
</feature>
<dbReference type="EMBL" id="CAJNON010000006">
    <property type="protein sequence ID" value="CAF0753861.1"/>
    <property type="molecule type" value="Genomic_DNA"/>
</dbReference>
<feature type="chain" id="PRO_5032990385" description="Fibronectin type-II domain-containing protein" evidence="5">
    <location>
        <begin position="24"/>
        <end position="456"/>
    </location>
</feature>
<evidence type="ECO:0000256" key="1">
    <source>
        <dbReference type="ARBA" id="ARBA00022729"/>
    </source>
</evidence>
<evidence type="ECO:0000259" key="6">
    <source>
        <dbReference type="PROSITE" id="PS51092"/>
    </source>
</evidence>
<dbReference type="SUPFAM" id="SSF57440">
    <property type="entry name" value="Kringle-like"/>
    <property type="match status" value="1"/>
</dbReference>
<dbReference type="Gene3D" id="2.10.10.10">
    <property type="entry name" value="Fibronectin, type II, collagen-binding"/>
    <property type="match status" value="1"/>
</dbReference>
<evidence type="ECO:0000256" key="4">
    <source>
        <dbReference type="PROSITE-ProRule" id="PRU00479"/>
    </source>
</evidence>